<evidence type="ECO:0000256" key="1">
    <source>
        <dbReference type="SAM" id="MobiDB-lite"/>
    </source>
</evidence>
<comment type="caution">
    <text evidence="2">The sequence shown here is derived from an EMBL/GenBank/DDBJ whole genome shotgun (WGS) entry which is preliminary data.</text>
</comment>
<name>A0A369AL12_9BURK</name>
<proteinExistence type="predicted"/>
<organism evidence="2 3">
    <name type="scientific">Extensimonas vulgaris</name>
    <dbReference type="NCBI Taxonomy" id="1031594"/>
    <lineage>
        <taxon>Bacteria</taxon>
        <taxon>Pseudomonadati</taxon>
        <taxon>Pseudomonadota</taxon>
        <taxon>Betaproteobacteria</taxon>
        <taxon>Burkholderiales</taxon>
        <taxon>Comamonadaceae</taxon>
        <taxon>Extensimonas</taxon>
    </lineage>
</organism>
<feature type="compositionally biased region" description="Basic and acidic residues" evidence="1">
    <location>
        <begin position="57"/>
        <end position="76"/>
    </location>
</feature>
<accession>A0A369AL12</accession>
<sequence>MSRPCASCAHHKLAHVDRHVCAATDPMHVIPLHQYQARDAACASWRRTRYPTATDRTQTEHRINQSKEAPNADHCRKFNRNL</sequence>
<dbReference type="AlphaFoldDB" id="A0A369AL12"/>
<reference evidence="2 3" key="1">
    <citation type="submission" date="2018-07" db="EMBL/GenBank/DDBJ databases">
        <title>Genomic Encyclopedia of Type Strains, Phase IV (KMG-IV): sequencing the most valuable type-strain genomes for metagenomic binning, comparative biology and taxonomic classification.</title>
        <authorList>
            <person name="Goeker M."/>
        </authorList>
    </citation>
    <scope>NUCLEOTIDE SEQUENCE [LARGE SCALE GENOMIC DNA]</scope>
    <source>
        <strain evidence="2 3">DSM 100911</strain>
    </source>
</reference>
<keyword evidence="3" id="KW-1185">Reference proteome</keyword>
<dbReference type="EMBL" id="QPJU01000004">
    <property type="protein sequence ID" value="RCX09803.1"/>
    <property type="molecule type" value="Genomic_DNA"/>
</dbReference>
<protein>
    <submittedName>
        <fullName evidence="2">Uncharacterized protein</fullName>
    </submittedName>
</protein>
<feature type="region of interest" description="Disordered" evidence="1">
    <location>
        <begin position="53"/>
        <end position="82"/>
    </location>
</feature>
<evidence type="ECO:0000313" key="2">
    <source>
        <dbReference type="EMBL" id="RCX09803.1"/>
    </source>
</evidence>
<evidence type="ECO:0000313" key="3">
    <source>
        <dbReference type="Proteomes" id="UP000252174"/>
    </source>
</evidence>
<gene>
    <name evidence="2" type="ORF">DFR45_104171</name>
</gene>
<dbReference type="Proteomes" id="UP000252174">
    <property type="component" value="Unassembled WGS sequence"/>
</dbReference>